<evidence type="ECO:0000256" key="5">
    <source>
        <dbReference type="SAM" id="MobiDB-lite"/>
    </source>
</evidence>
<feature type="compositionally biased region" description="Basic and acidic residues" evidence="5">
    <location>
        <begin position="796"/>
        <end position="807"/>
    </location>
</feature>
<name>A0A4U0VNY9_9PEZI</name>
<sequence>MPKDNDVQIFGSLRTRKSSRKSIAKISPDRYYLALLSSDDSHDDDYDDDVGLVSPNYSGVDSCGGFVVSDGNSEREVEDCSGKMWDESNTEPAAAAAASDTRIAKKQRKHHRPRTKVLGQSPTHLDDQLKTAKSDSQETNRLRIVRLKYAPGPVTLNYLENLLRMRTQNSDSVHIKQEPASTSSASRSSSRVPSRLEGTTVEDTEEAILELQLKSIEAKQTAALRASALEDQAYEVQIQLKRLQQVKARNRISPLRQDRRHRSAFRPIDTLSARKKPVWSQSQTTLTPEKAFGDSSEPSAPQPELSPSWDGAYLARPDRLSPQVAFERTHENLSDLHIGDSSNLFEERTVEPKQGFFTPSPLGTSGRDGASTLFASRTEEHQSPPTSSTDYTRSKFDFKPPQQRQQEPTFTSTTEQTRIAQPPRVSRLNRARDGLPNRYRSAGTMVNEREPPRAASGQYKTPQQQFSGPATIGGVQNQPRPLHTITAAAEAPRVPLAQVSPPQKQLHELLQSAQQPEFGKASPLRNPFGADTSHLFISKANTTKPRSNHMTSATFVAPRPVPPPAPFTNNQQFKQPPASPSPDVIEIPRPKNPPTRTIQPAPRPQFSSLGTHTTFQAINDYNKPRVTIDLTSKPDEFDPDAAFRDDKFGASDPYAFVDTAQASENIKALLEGAFDDEDDKPKTRLRKGNVKKEQDAAKGLAEKLAALEMKNEEKREIEDEEEEDDDGTVEGLSVQLLPHQVEGVAWMIDKEVGERKKNGVLPKGGILADDMGLGKTIQSVALILTNPRPPLDAAGDDSKHKSPPKDI</sequence>
<feature type="compositionally biased region" description="Basic and acidic residues" evidence="5">
    <location>
        <begin position="124"/>
        <end position="137"/>
    </location>
</feature>
<feature type="region of interest" description="Disordered" evidence="5">
    <location>
        <begin position="787"/>
        <end position="807"/>
    </location>
</feature>
<keyword evidence="8" id="KW-1185">Reference proteome</keyword>
<dbReference type="GO" id="GO:0006281">
    <property type="term" value="P:DNA repair"/>
    <property type="evidence" value="ECO:0007669"/>
    <property type="project" value="TreeGrafter"/>
</dbReference>
<dbReference type="GO" id="GO:0008094">
    <property type="term" value="F:ATP-dependent activity, acting on DNA"/>
    <property type="evidence" value="ECO:0007669"/>
    <property type="project" value="TreeGrafter"/>
</dbReference>
<feature type="region of interest" description="Disordered" evidence="5">
    <location>
        <begin position="274"/>
        <end position="314"/>
    </location>
</feature>
<organism evidence="7 8">
    <name type="scientific">Cryomyces minteri</name>
    <dbReference type="NCBI Taxonomy" id="331657"/>
    <lineage>
        <taxon>Eukaryota</taxon>
        <taxon>Fungi</taxon>
        <taxon>Dikarya</taxon>
        <taxon>Ascomycota</taxon>
        <taxon>Pezizomycotina</taxon>
        <taxon>Dothideomycetes</taxon>
        <taxon>Dothideomycetes incertae sedis</taxon>
        <taxon>Cryomyces</taxon>
    </lineage>
</organism>
<feature type="compositionally biased region" description="Basic residues" evidence="5">
    <location>
        <begin position="104"/>
        <end position="115"/>
    </location>
</feature>
<dbReference type="GO" id="GO:0005634">
    <property type="term" value="C:nucleus"/>
    <property type="evidence" value="ECO:0007669"/>
    <property type="project" value="TreeGrafter"/>
</dbReference>
<evidence type="ECO:0000259" key="6">
    <source>
        <dbReference type="Pfam" id="PF00176"/>
    </source>
</evidence>
<dbReference type="Gene3D" id="3.40.50.10810">
    <property type="entry name" value="Tandem AAA-ATPase domain"/>
    <property type="match status" value="1"/>
</dbReference>
<feature type="non-terminal residue" evidence="7">
    <location>
        <position position="807"/>
    </location>
</feature>
<reference evidence="7 8" key="1">
    <citation type="submission" date="2017-03" db="EMBL/GenBank/DDBJ databases">
        <title>Genomes of endolithic fungi from Antarctica.</title>
        <authorList>
            <person name="Coleine C."/>
            <person name="Masonjones S."/>
            <person name="Stajich J.E."/>
        </authorList>
    </citation>
    <scope>NUCLEOTIDE SEQUENCE [LARGE SCALE GENOMIC DNA]</scope>
    <source>
        <strain evidence="7 8">CCFEE 5187</strain>
    </source>
</reference>
<feature type="coiled-coil region" evidence="4">
    <location>
        <begin position="201"/>
        <end position="246"/>
    </location>
</feature>
<feature type="compositionally biased region" description="Acidic residues" evidence="5">
    <location>
        <begin position="718"/>
        <end position="728"/>
    </location>
</feature>
<feature type="region of interest" description="Disordered" evidence="5">
    <location>
        <begin position="376"/>
        <end position="439"/>
    </location>
</feature>
<dbReference type="InterPro" id="IPR000330">
    <property type="entry name" value="SNF2_N"/>
</dbReference>
<feature type="domain" description="SNF2 N-terminal" evidence="6">
    <location>
        <begin position="739"/>
        <end position="784"/>
    </location>
</feature>
<feature type="region of interest" description="Disordered" evidence="5">
    <location>
        <begin position="170"/>
        <end position="201"/>
    </location>
</feature>
<comment type="caution">
    <text evidence="7">The sequence shown here is derived from an EMBL/GenBank/DDBJ whole genome shotgun (WGS) entry which is preliminary data.</text>
</comment>
<feature type="compositionally biased region" description="Polar residues" evidence="5">
    <location>
        <begin position="402"/>
        <end position="419"/>
    </location>
</feature>
<dbReference type="PANTHER" id="PTHR45626">
    <property type="entry name" value="TRANSCRIPTION TERMINATION FACTOR 2-RELATED"/>
    <property type="match status" value="1"/>
</dbReference>
<gene>
    <name evidence="7" type="ORF">B0A49_13370</name>
</gene>
<dbReference type="OrthoDB" id="423559at2759"/>
<keyword evidence="4" id="KW-0175">Coiled coil</keyword>
<dbReference type="EMBL" id="NAJN01002643">
    <property type="protein sequence ID" value="TKA50216.1"/>
    <property type="molecule type" value="Genomic_DNA"/>
</dbReference>
<dbReference type="GO" id="GO:0005524">
    <property type="term" value="F:ATP binding"/>
    <property type="evidence" value="ECO:0007669"/>
    <property type="project" value="UniProtKB-KW"/>
</dbReference>
<evidence type="ECO:0000256" key="1">
    <source>
        <dbReference type="ARBA" id="ARBA00022741"/>
    </source>
</evidence>
<accession>A0A4U0VNY9</accession>
<evidence type="ECO:0000313" key="7">
    <source>
        <dbReference type="EMBL" id="TKA50216.1"/>
    </source>
</evidence>
<proteinExistence type="predicted"/>
<dbReference type="Pfam" id="PF00176">
    <property type="entry name" value="SNF2-rel_dom"/>
    <property type="match status" value="1"/>
</dbReference>
<feature type="compositionally biased region" description="Low complexity" evidence="5">
    <location>
        <begin position="697"/>
        <end position="708"/>
    </location>
</feature>
<evidence type="ECO:0000313" key="8">
    <source>
        <dbReference type="Proteomes" id="UP000308768"/>
    </source>
</evidence>
<evidence type="ECO:0000256" key="3">
    <source>
        <dbReference type="ARBA" id="ARBA00022840"/>
    </source>
</evidence>
<dbReference type="STRING" id="331657.A0A4U0VNY9"/>
<dbReference type="InterPro" id="IPR050628">
    <property type="entry name" value="SNF2_RAD54_helicase_TF"/>
</dbReference>
<keyword evidence="1" id="KW-0547">Nucleotide-binding</keyword>
<dbReference type="PANTHER" id="PTHR45626:SF14">
    <property type="entry name" value="ATP-DEPENDENT DNA HELICASE (EUROFUNG)"/>
    <property type="match status" value="1"/>
</dbReference>
<dbReference type="SUPFAM" id="SSF52540">
    <property type="entry name" value="P-loop containing nucleoside triphosphate hydrolases"/>
    <property type="match status" value="1"/>
</dbReference>
<dbReference type="Proteomes" id="UP000308768">
    <property type="component" value="Unassembled WGS sequence"/>
</dbReference>
<evidence type="ECO:0000256" key="4">
    <source>
        <dbReference type="SAM" id="Coils"/>
    </source>
</evidence>
<feature type="region of interest" description="Disordered" evidence="5">
    <location>
        <begin position="674"/>
        <end position="729"/>
    </location>
</feature>
<dbReference type="InterPro" id="IPR038718">
    <property type="entry name" value="SNF2-like_sf"/>
</dbReference>
<dbReference type="AlphaFoldDB" id="A0A4U0VNY9"/>
<keyword evidence="2" id="KW-0378">Hydrolase</keyword>
<protein>
    <recommendedName>
        <fullName evidence="6">SNF2 N-terminal domain-containing protein</fullName>
    </recommendedName>
</protein>
<dbReference type="InterPro" id="IPR027417">
    <property type="entry name" value="P-loop_NTPase"/>
</dbReference>
<keyword evidence="3" id="KW-0067">ATP-binding</keyword>
<feature type="compositionally biased region" description="Low complexity" evidence="5">
    <location>
        <begin position="181"/>
        <end position="195"/>
    </location>
</feature>
<feature type="region of interest" description="Disordered" evidence="5">
    <location>
        <begin position="84"/>
        <end position="137"/>
    </location>
</feature>
<evidence type="ECO:0000256" key="2">
    <source>
        <dbReference type="ARBA" id="ARBA00022801"/>
    </source>
</evidence>
<dbReference type="GO" id="GO:0016787">
    <property type="term" value="F:hydrolase activity"/>
    <property type="evidence" value="ECO:0007669"/>
    <property type="project" value="UniProtKB-KW"/>
</dbReference>